<keyword evidence="3" id="KW-1185">Reference proteome</keyword>
<evidence type="ECO:0000313" key="2">
    <source>
        <dbReference type="EMBL" id="KGP70998.1"/>
    </source>
</evidence>
<feature type="transmembrane region" description="Helical" evidence="1">
    <location>
        <begin position="12"/>
        <end position="33"/>
    </location>
</feature>
<reference evidence="2 3" key="1">
    <citation type="journal article" date="2015" name="Stand. Genomic Sci.">
        <title>High quality draft genome sequence of the moderately halophilic bacterium Pontibacillus yanchengensis Y32(T) and comparison among Pontibacillus genomes.</title>
        <authorList>
            <person name="Huang J."/>
            <person name="Qiao Z.X."/>
            <person name="Tang J.W."/>
            <person name="Wang G."/>
        </authorList>
    </citation>
    <scope>NUCLEOTIDE SEQUENCE [LARGE SCALE GENOMIC DNA]</scope>
    <source>
        <strain evidence="2 3">Y32</strain>
    </source>
</reference>
<keyword evidence="1" id="KW-1133">Transmembrane helix</keyword>
<keyword evidence="1" id="KW-0812">Transmembrane</keyword>
<feature type="transmembrane region" description="Helical" evidence="1">
    <location>
        <begin position="88"/>
        <end position="108"/>
    </location>
</feature>
<dbReference type="Proteomes" id="UP000030147">
    <property type="component" value="Unassembled WGS sequence"/>
</dbReference>
<feature type="transmembrane region" description="Helical" evidence="1">
    <location>
        <begin position="53"/>
        <end position="79"/>
    </location>
</feature>
<evidence type="ECO:0000256" key="1">
    <source>
        <dbReference type="SAM" id="Phobius"/>
    </source>
</evidence>
<organism evidence="2 3">
    <name type="scientific">Pontibacillus yanchengensis Y32</name>
    <dbReference type="NCBI Taxonomy" id="1385514"/>
    <lineage>
        <taxon>Bacteria</taxon>
        <taxon>Bacillati</taxon>
        <taxon>Bacillota</taxon>
        <taxon>Bacilli</taxon>
        <taxon>Bacillales</taxon>
        <taxon>Bacillaceae</taxon>
        <taxon>Pontibacillus</taxon>
    </lineage>
</organism>
<evidence type="ECO:0000313" key="3">
    <source>
        <dbReference type="Proteomes" id="UP000030147"/>
    </source>
</evidence>
<protein>
    <submittedName>
        <fullName evidence="2">Uncharacterized protein</fullName>
    </submittedName>
</protein>
<comment type="caution">
    <text evidence="2">The sequence shown here is derived from an EMBL/GenBank/DDBJ whole genome shotgun (WGS) entry which is preliminary data.</text>
</comment>
<proteinExistence type="predicted"/>
<name>A0A0A2T9B4_9BACI</name>
<gene>
    <name evidence="2" type="ORF">N782_01910</name>
</gene>
<dbReference type="EMBL" id="AVBF01000092">
    <property type="protein sequence ID" value="KGP70998.1"/>
    <property type="molecule type" value="Genomic_DNA"/>
</dbReference>
<keyword evidence="1" id="KW-0472">Membrane</keyword>
<dbReference type="AlphaFoldDB" id="A0A0A2T9B4"/>
<dbReference type="STRING" id="1385514.N782_01910"/>
<accession>A0A0A2T9B4</accession>
<sequence length="111" mass="13179">MTSTYRRNSIHFLQVMSVSILASFLFSIVVAFNGYVPISDRNPNVYHFSITELFLYFFFTTILISIAIGFLSFFLYLLLRRLLSVRTWWLKLVSLIGAMVFVWVYYIIFYN</sequence>